<reference evidence="2" key="1">
    <citation type="submission" date="2020-06" db="EMBL/GenBank/DDBJ databases">
        <authorList>
            <consortium name="Plant Systems Biology data submission"/>
        </authorList>
    </citation>
    <scope>NUCLEOTIDE SEQUENCE</scope>
    <source>
        <strain evidence="2">D6</strain>
    </source>
</reference>
<dbReference type="EMBL" id="CAICTM010002470">
    <property type="protein sequence ID" value="CAB9529343.1"/>
    <property type="molecule type" value="Genomic_DNA"/>
</dbReference>
<proteinExistence type="predicted"/>
<protein>
    <submittedName>
        <fullName evidence="2">Uncharacterized protein</fullName>
    </submittedName>
</protein>
<evidence type="ECO:0000313" key="2">
    <source>
        <dbReference type="EMBL" id="CAB9529343.1"/>
    </source>
</evidence>
<gene>
    <name evidence="2" type="ORF">SEMRO_2472_G328680.1</name>
</gene>
<keyword evidence="3" id="KW-1185">Reference proteome</keyword>
<comment type="caution">
    <text evidence="2">The sequence shown here is derived from an EMBL/GenBank/DDBJ whole genome shotgun (WGS) entry which is preliminary data.</text>
</comment>
<name>A0A9N8HVZ6_9STRA</name>
<evidence type="ECO:0000256" key="1">
    <source>
        <dbReference type="SAM" id="MobiDB-lite"/>
    </source>
</evidence>
<feature type="compositionally biased region" description="Low complexity" evidence="1">
    <location>
        <begin position="102"/>
        <end position="125"/>
    </location>
</feature>
<dbReference type="Proteomes" id="UP001153069">
    <property type="component" value="Unassembled WGS sequence"/>
</dbReference>
<dbReference type="AlphaFoldDB" id="A0A9N8HVZ6"/>
<evidence type="ECO:0000313" key="3">
    <source>
        <dbReference type="Proteomes" id="UP001153069"/>
    </source>
</evidence>
<feature type="region of interest" description="Disordered" evidence="1">
    <location>
        <begin position="1"/>
        <end position="152"/>
    </location>
</feature>
<feature type="compositionally biased region" description="Basic and acidic residues" evidence="1">
    <location>
        <begin position="59"/>
        <end position="68"/>
    </location>
</feature>
<accession>A0A9N8HVZ6</accession>
<sequence>MTVNQYSKTVPIAGNTPALANPLTGTTPASAPPKPPPRPQVHFKNVVEAVPLPFSQVQEARRNTEKNDSIPPRGPFHDPYAGTGNYAVKPRTPKPYYNPYHKSGQGSGKKPQSQQQQQPLTQPKSGGRHTSYDSGDWHTQKENSPPNYRADV</sequence>
<feature type="compositionally biased region" description="Pro residues" evidence="1">
    <location>
        <begin position="30"/>
        <end position="39"/>
    </location>
</feature>
<organism evidence="2 3">
    <name type="scientific">Seminavis robusta</name>
    <dbReference type="NCBI Taxonomy" id="568900"/>
    <lineage>
        <taxon>Eukaryota</taxon>
        <taxon>Sar</taxon>
        <taxon>Stramenopiles</taxon>
        <taxon>Ochrophyta</taxon>
        <taxon>Bacillariophyta</taxon>
        <taxon>Bacillariophyceae</taxon>
        <taxon>Bacillariophycidae</taxon>
        <taxon>Naviculales</taxon>
        <taxon>Naviculaceae</taxon>
        <taxon>Seminavis</taxon>
    </lineage>
</organism>